<dbReference type="SUPFAM" id="SSF57552">
    <property type="entry name" value="Blood coagulation inhibitor (disintegrin)"/>
    <property type="match status" value="1"/>
</dbReference>
<evidence type="ECO:0000256" key="9">
    <source>
        <dbReference type="ARBA" id="ARBA00046288"/>
    </source>
</evidence>
<organism evidence="14 15">
    <name type="scientific">Pheucticus melanocephalus</name>
    <name type="common">Black-headed grosbeak</name>
    <name type="synonym">Guiraca melanocephala</name>
    <dbReference type="NCBI Taxonomy" id="371919"/>
    <lineage>
        <taxon>Eukaryota</taxon>
        <taxon>Metazoa</taxon>
        <taxon>Chordata</taxon>
        <taxon>Craniata</taxon>
        <taxon>Vertebrata</taxon>
        <taxon>Euteleostomi</taxon>
        <taxon>Archelosauria</taxon>
        <taxon>Archosauria</taxon>
        <taxon>Dinosauria</taxon>
        <taxon>Saurischia</taxon>
        <taxon>Theropoda</taxon>
        <taxon>Coelurosauria</taxon>
        <taxon>Aves</taxon>
        <taxon>Neognathae</taxon>
        <taxon>Neoaves</taxon>
        <taxon>Telluraves</taxon>
        <taxon>Australaves</taxon>
        <taxon>Passeriformes</taxon>
        <taxon>Cardinalidae</taxon>
        <taxon>Pheucticus</taxon>
    </lineage>
</organism>
<dbReference type="PROSITE" id="PS50214">
    <property type="entry name" value="DISINTEGRIN_2"/>
    <property type="match status" value="1"/>
</dbReference>
<dbReference type="FunFam" id="4.10.70.10:FF:000001">
    <property type="entry name" value="Disintegrin and metalloproteinase domain-containing protein 22"/>
    <property type="match status" value="1"/>
</dbReference>
<gene>
    <name evidence="14" type="primary">Adam11</name>
    <name evidence="14" type="ORF">PHEMEL_R09726</name>
</gene>
<keyword evidence="6" id="KW-0472">Membrane</keyword>
<feature type="non-terminal residue" evidence="14">
    <location>
        <position position="1"/>
    </location>
</feature>
<keyword evidence="8" id="KW-0325">Glycoprotein</keyword>
<dbReference type="AlphaFoldDB" id="A0A7K7DNQ4"/>
<dbReference type="PROSITE" id="PS50215">
    <property type="entry name" value="ADAM_MEPRO"/>
    <property type="match status" value="1"/>
</dbReference>
<dbReference type="SMART" id="SM00050">
    <property type="entry name" value="DISIN"/>
    <property type="match status" value="1"/>
</dbReference>
<dbReference type="InterPro" id="IPR001590">
    <property type="entry name" value="Peptidase_M12B"/>
</dbReference>
<dbReference type="CDD" id="cd04269">
    <property type="entry name" value="ZnMc_adamalysin_II_like"/>
    <property type="match status" value="1"/>
</dbReference>
<evidence type="ECO:0000256" key="5">
    <source>
        <dbReference type="ARBA" id="ARBA00022989"/>
    </source>
</evidence>
<dbReference type="PANTHER" id="PTHR11905:SF114">
    <property type="entry name" value="DISINTEGRIN AND METALLOPROTEINASE DOMAIN-CONTAINING PROTEIN 11"/>
    <property type="match status" value="1"/>
</dbReference>
<dbReference type="Pfam" id="PF00200">
    <property type="entry name" value="Disintegrin"/>
    <property type="match status" value="1"/>
</dbReference>
<evidence type="ECO:0000256" key="7">
    <source>
        <dbReference type="ARBA" id="ARBA00023157"/>
    </source>
</evidence>
<dbReference type="Gene3D" id="4.10.70.10">
    <property type="entry name" value="Disintegrin domain"/>
    <property type="match status" value="1"/>
</dbReference>
<dbReference type="Proteomes" id="UP000578259">
    <property type="component" value="Unassembled WGS sequence"/>
</dbReference>
<dbReference type="SUPFAM" id="SSF55486">
    <property type="entry name" value="Metalloproteases ('zincins'), catalytic domain"/>
    <property type="match status" value="1"/>
</dbReference>
<evidence type="ECO:0000256" key="6">
    <source>
        <dbReference type="ARBA" id="ARBA00023136"/>
    </source>
</evidence>
<evidence type="ECO:0000256" key="4">
    <source>
        <dbReference type="ARBA" id="ARBA00022729"/>
    </source>
</evidence>
<feature type="region of interest" description="Disordered" evidence="11">
    <location>
        <begin position="86"/>
        <end position="111"/>
    </location>
</feature>
<dbReference type="FunFam" id="3.40.390.10:FF:000014">
    <property type="entry name" value="disintegrin and metalloproteinase domain-containing protein 11"/>
    <property type="match status" value="1"/>
</dbReference>
<dbReference type="InterPro" id="IPR001762">
    <property type="entry name" value="Disintegrin_dom"/>
</dbReference>
<dbReference type="InterPro" id="IPR006586">
    <property type="entry name" value="ADAM_Cys-rich"/>
</dbReference>
<dbReference type="Gene3D" id="3.40.390.10">
    <property type="entry name" value="Collagenase (Catalytic Domain)"/>
    <property type="match status" value="1"/>
</dbReference>
<keyword evidence="4" id="KW-0732">Signal</keyword>
<accession>A0A7K7DNQ4</accession>
<evidence type="ECO:0000256" key="8">
    <source>
        <dbReference type="ARBA" id="ARBA00023180"/>
    </source>
</evidence>
<feature type="non-terminal residue" evidence="14">
    <location>
        <position position="510"/>
    </location>
</feature>
<dbReference type="EMBL" id="VZSJ01005601">
    <property type="protein sequence ID" value="NWY34023.1"/>
    <property type="molecule type" value="Genomic_DNA"/>
</dbReference>
<dbReference type="InterPro" id="IPR034027">
    <property type="entry name" value="Reprolysin_adamalysin"/>
</dbReference>
<keyword evidence="3" id="KW-0812">Transmembrane</keyword>
<feature type="domain" description="Peptidase M12B" evidence="13">
    <location>
        <begin position="129"/>
        <end position="328"/>
    </location>
</feature>
<evidence type="ECO:0000256" key="1">
    <source>
        <dbReference type="ARBA" id="ARBA00022536"/>
    </source>
</evidence>
<proteinExistence type="predicted"/>
<protein>
    <submittedName>
        <fullName evidence="14">ADA11 protein</fullName>
    </submittedName>
</protein>
<keyword evidence="2" id="KW-0165">Cleavage on pair of basic residues</keyword>
<evidence type="ECO:0000313" key="15">
    <source>
        <dbReference type="Proteomes" id="UP000578259"/>
    </source>
</evidence>
<evidence type="ECO:0000259" key="12">
    <source>
        <dbReference type="PROSITE" id="PS50214"/>
    </source>
</evidence>
<dbReference type="InterPro" id="IPR024079">
    <property type="entry name" value="MetalloPept_cat_dom_sf"/>
</dbReference>
<evidence type="ECO:0000256" key="3">
    <source>
        <dbReference type="ARBA" id="ARBA00022692"/>
    </source>
</evidence>
<dbReference type="InterPro" id="IPR036436">
    <property type="entry name" value="Disintegrin_dom_sf"/>
</dbReference>
<dbReference type="GO" id="GO:0006508">
    <property type="term" value="P:proteolysis"/>
    <property type="evidence" value="ECO:0007669"/>
    <property type="project" value="InterPro"/>
</dbReference>
<dbReference type="SMART" id="SM00608">
    <property type="entry name" value="ACR"/>
    <property type="match status" value="1"/>
</dbReference>
<keyword evidence="7" id="KW-1015">Disulfide bond</keyword>
<evidence type="ECO:0000256" key="11">
    <source>
        <dbReference type="SAM" id="MobiDB-lite"/>
    </source>
</evidence>
<comment type="caution">
    <text evidence="10">Lacks conserved residue(s) required for the propagation of feature annotation.</text>
</comment>
<dbReference type="PANTHER" id="PTHR11905">
    <property type="entry name" value="ADAM A DISINTEGRIN AND METALLOPROTEASE DOMAIN"/>
    <property type="match status" value="1"/>
</dbReference>
<evidence type="ECO:0000259" key="13">
    <source>
        <dbReference type="PROSITE" id="PS50215"/>
    </source>
</evidence>
<dbReference type="Pfam" id="PF01421">
    <property type="entry name" value="Reprolysin"/>
    <property type="match status" value="1"/>
</dbReference>
<sequence length="510" mass="55462">HLLASRYVERHVGAGSNGSHSTGAGEHCYYQGRIRGQPRSFAALSSCQGLRGVFSDGRATYLIEPQAGAEHGQGLRPHIVQRIPSCPRLAPRGSASQTSPEGSGAPSQLSRGFPLQVRRAQHTVHSETKYIELAVVNDHQLFLQLRKSVVLTSNFAKSVVNLADMIYKEQLNTRIVLVAMETWAAEDRIRMGPDSLETLNEFVKYRREGLAEHSDTVHLFSGRTFQSSRSGTAFVGGICSAARAGGVNEYGNVAAMAVTLAQTLGQNVGMMWNKHRTAAGDCRCPDSWLGCIMEDTGYYLPRKFSRCSIDEYNQFLQDGGGSCLFNKPLKLLDPPECGNGFVEAGEECDCGSLAECARSGGNCCKKCTLTHDAMCSDGLCCKGCKYEPRGVSCREAVNECDIPETCTGDSSQVSGAGGRGGTRVGIVASPDLFSMPPQCPPNLHKLDGYFCENEQGRCYGGRCKTRDRQCHALWGRSSAERFCYEKLNVEGTERGNCGREGLGWLQCNKQ</sequence>
<keyword evidence="15" id="KW-1185">Reference proteome</keyword>
<comment type="caution">
    <text evidence="14">The sequence shown here is derived from an EMBL/GenBank/DDBJ whole genome shotgun (WGS) entry which is preliminary data.</text>
</comment>
<feature type="domain" description="Disintegrin" evidence="12">
    <location>
        <begin position="334"/>
        <end position="411"/>
    </location>
</feature>
<name>A0A7K7DNQ4_PHEME</name>
<keyword evidence="1" id="KW-0245">EGF-like domain</keyword>
<dbReference type="GO" id="GO:0012505">
    <property type="term" value="C:endomembrane system"/>
    <property type="evidence" value="ECO:0007669"/>
    <property type="project" value="UniProtKB-SubCell"/>
</dbReference>
<evidence type="ECO:0000256" key="10">
    <source>
        <dbReference type="PROSITE-ProRule" id="PRU00276"/>
    </source>
</evidence>
<dbReference type="GO" id="GO:0004222">
    <property type="term" value="F:metalloendopeptidase activity"/>
    <property type="evidence" value="ECO:0007669"/>
    <property type="project" value="InterPro"/>
</dbReference>
<keyword evidence="5" id="KW-1133">Transmembrane helix</keyword>
<feature type="compositionally biased region" description="Polar residues" evidence="11">
    <location>
        <begin position="94"/>
        <end position="110"/>
    </location>
</feature>
<reference evidence="14 15" key="1">
    <citation type="submission" date="2019-09" db="EMBL/GenBank/DDBJ databases">
        <title>Bird 10,000 Genomes (B10K) Project - Family phase.</title>
        <authorList>
            <person name="Zhang G."/>
        </authorList>
    </citation>
    <scope>NUCLEOTIDE SEQUENCE [LARGE SCALE GENOMIC DNA]</scope>
    <source>
        <strain evidence="14">OUT-0018</strain>
        <tissue evidence="14">Muscle</tissue>
    </source>
</reference>
<comment type="subcellular location">
    <subcellularLocation>
        <location evidence="9">Endomembrane system</location>
        <topology evidence="9">Single-pass type I membrane protein</topology>
    </subcellularLocation>
</comment>
<dbReference type="Pfam" id="PF08516">
    <property type="entry name" value="ADAM_CR"/>
    <property type="match status" value="1"/>
</dbReference>
<evidence type="ECO:0000256" key="2">
    <source>
        <dbReference type="ARBA" id="ARBA00022685"/>
    </source>
</evidence>
<evidence type="ECO:0000313" key="14">
    <source>
        <dbReference type="EMBL" id="NWY34023.1"/>
    </source>
</evidence>